<evidence type="ECO:0000313" key="1">
    <source>
        <dbReference type="EMBL" id="JAS63310.1"/>
    </source>
</evidence>
<dbReference type="InterPro" id="IPR005312">
    <property type="entry name" value="DUF1759"/>
</dbReference>
<dbReference type="PANTHER" id="PTHR22954">
    <property type="entry name" value="RETROVIRAL PROTEASE-RELATED"/>
    <property type="match status" value="1"/>
</dbReference>
<feature type="non-terminal residue" evidence="1">
    <location>
        <position position="1"/>
    </location>
</feature>
<dbReference type="Pfam" id="PF03564">
    <property type="entry name" value="DUF1759"/>
    <property type="match status" value="1"/>
</dbReference>
<accession>A0A1B6GLN3</accession>
<protein>
    <submittedName>
        <fullName evidence="1">Uncharacterized protein</fullName>
    </submittedName>
</protein>
<reference evidence="1" key="1">
    <citation type="submission" date="2015-11" db="EMBL/GenBank/DDBJ databases">
        <title>De novo transcriptome assembly of four potential Pierce s Disease insect vectors from Arizona vineyards.</title>
        <authorList>
            <person name="Tassone E.E."/>
        </authorList>
    </citation>
    <scope>NUCLEOTIDE SEQUENCE</scope>
</reference>
<gene>
    <name evidence="1" type="ORF">g.16718</name>
</gene>
<name>A0A1B6GLN3_9HEMI</name>
<proteinExistence type="predicted"/>
<dbReference type="PANTHER" id="PTHR22954:SF3">
    <property type="entry name" value="PROTEIN CBG08539"/>
    <property type="match status" value="1"/>
</dbReference>
<sequence>VSDPNDSTKVNCFKGLFRSLNKYYEKCDNLWEEIYELYDSEGKETEFPDQSYIGFKQNIKRYYIEACTNYEFILQKATSDEANFSRNVSLNESSTSNQLPKMNLPTFNGELILWPKFRDIFVSLIHDDASIAPIRKFHYLLTSLSGSPLAIVNKLPLTGDNYSVAWKALVEAYDNKLPLTG</sequence>
<dbReference type="EMBL" id="GECZ01006459">
    <property type="protein sequence ID" value="JAS63310.1"/>
    <property type="molecule type" value="Transcribed_RNA"/>
</dbReference>
<feature type="non-terminal residue" evidence="1">
    <location>
        <position position="181"/>
    </location>
</feature>
<dbReference type="AlphaFoldDB" id="A0A1B6GLN3"/>
<organism evidence="1">
    <name type="scientific">Cuerna arida</name>
    <dbReference type="NCBI Taxonomy" id="1464854"/>
    <lineage>
        <taxon>Eukaryota</taxon>
        <taxon>Metazoa</taxon>
        <taxon>Ecdysozoa</taxon>
        <taxon>Arthropoda</taxon>
        <taxon>Hexapoda</taxon>
        <taxon>Insecta</taxon>
        <taxon>Pterygota</taxon>
        <taxon>Neoptera</taxon>
        <taxon>Paraneoptera</taxon>
        <taxon>Hemiptera</taxon>
        <taxon>Auchenorrhyncha</taxon>
        <taxon>Membracoidea</taxon>
        <taxon>Cicadellidae</taxon>
        <taxon>Cicadellinae</taxon>
        <taxon>Proconiini</taxon>
        <taxon>Cuerna</taxon>
    </lineage>
</organism>